<organism evidence="5 6">
    <name type="scientific">Bythopirellula goksoeyrii</name>
    <dbReference type="NCBI Taxonomy" id="1400387"/>
    <lineage>
        <taxon>Bacteria</taxon>
        <taxon>Pseudomonadati</taxon>
        <taxon>Planctomycetota</taxon>
        <taxon>Planctomycetia</taxon>
        <taxon>Pirellulales</taxon>
        <taxon>Lacipirellulaceae</taxon>
        <taxon>Bythopirellula</taxon>
    </lineage>
</organism>
<evidence type="ECO:0000256" key="3">
    <source>
        <dbReference type="ARBA" id="ARBA00023052"/>
    </source>
</evidence>
<dbReference type="Pfam" id="PF02780">
    <property type="entry name" value="Transketolase_C"/>
    <property type="match status" value="1"/>
</dbReference>
<dbReference type="InterPro" id="IPR029061">
    <property type="entry name" value="THDP-binding"/>
</dbReference>
<evidence type="ECO:0000256" key="1">
    <source>
        <dbReference type="ARBA" id="ARBA00001964"/>
    </source>
</evidence>
<keyword evidence="6" id="KW-1185">Reference proteome</keyword>
<dbReference type="SMART" id="SM00861">
    <property type="entry name" value="Transket_pyr"/>
    <property type="match status" value="1"/>
</dbReference>
<dbReference type="InterPro" id="IPR051157">
    <property type="entry name" value="PDH/Transketolase"/>
</dbReference>
<proteinExistence type="inferred from homology"/>
<dbReference type="Gene3D" id="3.40.50.920">
    <property type="match status" value="1"/>
</dbReference>
<dbReference type="CDD" id="cd07033">
    <property type="entry name" value="TPP_PYR_DXS_TK_like"/>
    <property type="match status" value="1"/>
</dbReference>
<dbReference type="InterPro" id="IPR005475">
    <property type="entry name" value="Transketolase-like_Pyr-bd"/>
</dbReference>
<dbReference type="KEGG" id="bgok:Pr1d_30690"/>
<dbReference type="Proteomes" id="UP000323917">
    <property type="component" value="Chromosome"/>
</dbReference>
<keyword evidence="3" id="KW-0786">Thiamine pyrophosphate</keyword>
<dbReference type="EMBL" id="CP042913">
    <property type="protein sequence ID" value="QEG35763.1"/>
    <property type="molecule type" value="Genomic_DNA"/>
</dbReference>
<dbReference type="EC" id="2.2.1.7" evidence="5"/>
<dbReference type="Pfam" id="PF02779">
    <property type="entry name" value="Transket_pyr"/>
    <property type="match status" value="1"/>
</dbReference>
<comment type="cofactor">
    <cofactor evidence="1">
        <name>thiamine diphosphate</name>
        <dbReference type="ChEBI" id="CHEBI:58937"/>
    </cofactor>
</comment>
<dbReference type="InterPro" id="IPR033248">
    <property type="entry name" value="Transketolase_C"/>
</dbReference>
<reference evidence="5 6" key="1">
    <citation type="submission" date="2019-08" db="EMBL/GenBank/DDBJ databases">
        <title>Deep-cultivation of Planctomycetes and their phenomic and genomic characterization uncovers novel biology.</title>
        <authorList>
            <person name="Wiegand S."/>
            <person name="Jogler M."/>
            <person name="Boedeker C."/>
            <person name="Pinto D."/>
            <person name="Vollmers J."/>
            <person name="Rivas-Marin E."/>
            <person name="Kohn T."/>
            <person name="Peeters S.H."/>
            <person name="Heuer A."/>
            <person name="Rast P."/>
            <person name="Oberbeckmann S."/>
            <person name="Bunk B."/>
            <person name="Jeske O."/>
            <person name="Meyerdierks A."/>
            <person name="Storesund J.E."/>
            <person name="Kallscheuer N."/>
            <person name="Luecker S."/>
            <person name="Lage O.M."/>
            <person name="Pohl T."/>
            <person name="Merkel B.J."/>
            <person name="Hornburger P."/>
            <person name="Mueller R.-W."/>
            <person name="Bruemmer F."/>
            <person name="Labrenz M."/>
            <person name="Spormann A.M."/>
            <person name="Op den Camp H."/>
            <person name="Overmann J."/>
            <person name="Amann R."/>
            <person name="Jetten M.S.M."/>
            <person name="Mascher T."/>
            <person name="Medema M.H."/>
            <person name="Devos D.P."/>
            <person name="Kaster A.-K."/>
            <person name="Ovreas L."/>
            <person name="Rohde M."/>
            <person name="Galperin M.Y."/>
            <person name="Jogler C."/>
        </authorList>
    </citation>
    <scope>NUCLEOTIDE SEQUENCE [LARGE SCALE GENOMIC DNA]</scope>
    <source>
        <strain evidence="5 6">Pr1d</strain>
    </source>
</reference>
<gene>
    <name evidence="5" type="primary">dxs_2</name>
    <name evidence="5" type="ORF">Pr1d_30690</name>
</gene>
<dbReference type="Gene3D" id="3.40.50.970">
    <property type="match status" value="1"/>
</dbReference>
<accession>A0A5B9QP43</accession>
<dbReference type="SUPFAM" id="SSF52518">
    <property type="entry name" value="Thiamin diphosphate-binding fold (THDP-binding)"/>
    <property type="match status" value="1"/>
</dbReference>
<comment type="similarity">
    <text evidence="2">Belongs to the transketolase family.</text>
</comment>
<evidence type="ECO:0000313" key="6">
    <source>
        <dbReference type="Proteomes" id="UP000323917"/>
    </source>
</evidence>
<evidence type="ECO:0000256" key="2">
    <source>
        <dbReference type="ARBA" id="ARBA00007131"/>
    </source>
</evidence>
<feature type="domain" description="Transketolase-like pyrimidine-binding" evidence="4">
    <location>
        <begin position="26"/>
        <end position="192"/>
    </location>
</feature>
<dbReference type="AlphaFoldDB" id="A0A5B9QP43"/>
<name>A0A5B9QP43_9BACT</name>
<sequence length="338" mass="35274">MSAPAPSLFSPEAQAMIAQLGLVRGRANLEEFAATLQELAEQDHQIIAVTSDSRGSGKLGPFGKALPKQIVEVGIAEQNLVGITAGLAAGGKQSFGVSPACFLTARALEQIKNDVCYSDVPATLVGISAGVSYGALGSTHHSLHDLAALRAISNITILVPADNFETRAAIQAAAASPHPVYVRFGKAAMIDLQEPEARFEVGKAITLREGTDVAFIATGETVIHCLLAAEKLAQDGIQARVVSMHTIKPLDEKAILEAGRECRAVVTAEEHSIHGGLGEACAGVLMQAGVAVPLRIVGIPDEDTVTGSQADIFRHYGISMEGLSQTALELLEKSESLA</sequence>
<protein>
    <submittedName>
        <fullName evidence="5">1-deoxy-D-xylulose-5-phosphate synthase</fullName>
        <ecNumber evidence="5">2.2.1.7</ecNumber>
    </submittedName>
</protein>
<dbReference type="PANTHER" id="PTHR43825:SF1">
    <property type="entry name" value="TRANSKETOLASE-LIKE PYRIMIDINE-BINDING DOMAIN-CONTAINING PROTEIN"/>
    <property type="match status" value="1"/>
</dbReference>
<dbReference type="FunFam" id="3.40.50.970:FF:000129">
    <property type="entry name" value="Transketolase"/>
    <property type="match status" value="1"/>
</dbReference>
<dbReference type="SUPFAM" id="SSF52922">
    <property type="entry name" value="TK C-terminal domain-like"/>
    <property type="match status" value="1"/>
</dbReference>
<evidence type="ECO:0000313" key="5">
    <source>
        <dbReference type="EMBL" id="QEG35763.1"/>
    </source>
</evidence>
<dbReference type="InterPro" id="IPR009014">
    <property type="entry name" value="Transketo_C/PFOR_II"/>
</dbReference>
<dbReference type="PANTHER" id="PTHR43825">
    <property type="entry name" value="PYRUVATE DEHYDROGENASE E1 COMPONENT"/>
    <property type="match status" value="1"/>
</dbReference>
<dbReference type="GO" id="GO:0008661">
    <property type="term" value="F:1-deoxy-D-xylulose-5-phosphate synthase activity"/>
    <property type="evidence" value="ECO:0007669"/>
    <property type="project" value="UniProtKB-EC"/>
</dbReference>
<evidence type="ECO:0000259" key="4">
    <source>
        <dbReference type="SMART" id="SM00861"/>
    </source>
</evidence>
<keyword evidence="5" id="KW-0808">Transferase</keyword>
<dbReference type="RefSeq" id="WP_210417717.1">
    <property type="nucleotide sequence ID" value="NZ_CP042913.1"/>
</dbReference>